<dbReference type="Proteomes" id="UP000002640">
    <property type="component" value="Unassembled WGS sequence"/>
</dbReference>
<evidence type="ECO:0000259" key="6">
    <source>
        <dbReference type="Pfam" id="PF08148"/>
    </source>
</evidence>
<gene>
    <name evidence="7" type="ORF">PHYSODRAFT_338353</name>
</gene>
<comment type="subcellular location">
    <subcellularLocation>
        <location evidence="1">Secreted</location>
    </subcellularLocation>
</comment>
<evidence type="ECO:0000256" key="3">
    <source>
        <dbReference type="ARBA" id="ARBA00022525"/>
    </source>
</evidence>
<evidence type="ECO:0000256" key="5">
    <source>
        <dbReference type="SAM" id="MobiDB-lite"/>
    </source>
</evidence>
<feature type="region of interest" description="Disordered" evidence="5">
    <location>
        <begin position="401"/>
        <end position="425"/>
    </location>
</feature>
<keyword evidence="4" id="KW-0732">Signal</keyword>
<sequence length="559" mass="61949">MAELEAERVSGFKRILVRLDEGTRRKYCCRALEEDLQHVKSRVRVCAEAMAQARQVQDATRKLHASQRAAVSAELLGALETLQTRLETTTSALILGRAPKNGAQNGPESAVKEKTNAPFQEAKTLARLALLSQELDDVASQMRRLEKLMPPNMAELDDKQRKWWRKHVHKLGDHVLELLTGHERENRALLRLEKTLKKMETKWPELKSWHAYVTKQIAEKQGSKPASGAPAESTAKSKKKRAIPLPDDGDTVMTSGSTVSAKSTRKTKDAGQDKSKGTDSQSPDKVRALLLRCAKEVRTLRDKFELGAYDVNLSRMVTVVDSLWAGAEQSEVVLLTTALFTLVETVEKVVHQAKRRDRLQCLISVLGVVLGSPKLQLTDRRKTMVEEYANNCRQSLEQLNRQMESGSHDATASAAEETTAQTPVGTSAQAKIFPATTECAPRCKGQAAREINICEELVLTEMIFEYVLVSLEPEEIVAISSSRQQFSTPTSAKMRLSLDFVVIAASFLASSEALSTAKNCKEAKISKEASPAGPSQRLLRTHHRIAEDEEDSSEERGLT</sequence>
<feature type="region of interest" description="Disordered" evidence="5">
    <location>
        <begin position="524"/>
        <end position="559"/>
    </location>
</feature>
<evidence type="ECO:0000256" key="1">
    <source>
        <dbReference type="ARBA" id="ARBA00004613"/>
    </source>
</evidence>
<dbReference type="Gene3D" id="1.10.3380.30">
    <property type="match status" value="1"/>
</dbReference>
<evidence type="ECO:0000313" key="7">
    <source>
        <dbReference type="EMBL" id="EGZ09584.1"/>
    </source>
</evidence>
<organism evidence="7 8">
    <name type="scientific">Phytophthora sojae (strain P6497)</name>
    <name type="common">Soybean stem and root rot agent</name>
    <name type="synonym">Phytophthora megasperma f. sp. glycines</name>
    <dbReference type="NCBI Taxonomy" id="1094619"/>
    <lineage>
        <taxon>Eukaryota</taxon>
        <taxon>Sar</taxon>
        <taxon>Stramenopiles</taxon>
        <taxon>Oomycota</taxon>
        <taxon>Peronosporomycetes</taxon>
        <taxon>Peronosporales</taxon>
        <taxon>Peronosporaceae</taxon>
        <taxon>Phytophthora</taxon>
    </lineage>
</organism>
<reference evidence="7 8" key="1">
    <citation type="journal article" date="2006" name="Science">
        <title>Phytophthora genome sequences uncover evolutionary origins and mechanisms of pathogenesis.</title>
        <authorList>
            <person name="Tyler B.M."/>
            <person name="Tripathy S."/>
            <person name="Zhang X."/>
            <person name="Dehal P."/>
            <person name="Jiang R.H."/>
            <person name="Aerts A."/>
            <person name="Arredondo F.D."/>
            <person name="Baxter L."/>
            <person name="Bensasson D."/>
            <person name="Beynon J.L."/>
            <person name="Chapman J."/>
            <person name="Damasceno C.M."/>
            <person name="Dorrance A.E."/>
            <person name="Dou D."/>
            <person name="Dickerman A.W."/>
            <person name="Dubchak I.L."/>
            <person name="Garbelotto M."/>
            <person name="Gijzen M."/>
            <person name="Gordon S.G."/>
            <person name="Govers F."/>
            <person name="Grunwald N.J."/>
            <person name="Huang W."/>
            <person name="Ivors K.L."/>
            <person name="Jones R.W."/>
            <person name="Kamoun S."/>
            <person name="Krampis K."/>
            <person name="Lamour K.H."/>
            <person name="Lee M.K."/>
            <person name="McDonald W.H."/>
            <person name="Medina M."/>
            <person name="Meijer H.J."/>
            <person name="Nordberg E.K."/>
            <person name="Maclean D.J."/>
            <person name="Ospina-Giraldo M.D."/>
            <person name="Morris P.F."/>
            <person name="Phuntumart V."/>
            <person name="Putnam N.H."/>
            <person name="Rash S."/>
            <person name="Rose J.K."/>
            <person name="Sakihama Y."/>
            <person name="Salamov A.A."/>
            <person name="Savidor A."/>
            <person name="Scheuring C.F."/>
            <person name="Smith B.M."/>
            <person name="Sobral B.W."/>
            <person name="Terry A."/>
            <person name="Torto-Alalibo T.A."/>
            <person name="Win J."/>
            <person name="Xu Z."/>
            <person name="Zhang H."/>
            <person name="Grigoriev I.V."/>
            <person name="Rokhsar D.S."/>
            <person name="Boore J.L."/>
        </authorList>
    </citation>
    <scope>NUCLEOTIDE SEQUENCE [LARGE SCALE GENOMIC DNA]</scope>
    <source>
        <strain evidence="7 8">P6497</strain>
    </source>
</reference>
<dbReference type="KEGG" id="psoj:PHYSODRAFT_338353"/>
<keyword evidence="8" id="KW-1185">Reference proteome</keyword>
<dbReference type="GeneID" id="20647554"/>
<keyword evidence="3" id="KW-0964">Secreted</keyword>
<dbReference type="AlphaFoldDB" id="G5A4I3"/>
<dbReference type="RefSeq" id="XP_009534445.1">
    <property type="nucleotide sequence ID" value="XM_009536150.1"/>
</dbReference>
<name>G5A4I3_PHYSP</name>
<dbReference type="InterPro" id="IPR031825">
    <property type="entry name" value="RXLR"/>
</dbReference>
<feature type="region of interest" description="Disordered" evidence="5">
    <location>
        <begin position="219"/>
        <end position="283"/>
    </location>
</feature>
<accession>G5A4I3</accession>
<evidence type="ECO:0000256" key="4">
    <source>
        <dbReference type="ARBA" id="ARBA00022729"/>
    </source>
</evidence>
<feature type="domain" description="ATP-dependent RNA helicase Ski2/MTR4 C-terminal" evidence="6">
    <location>
        <begin position="443"/>
        <end position="482"/>
    </location>
</feature>
<evidence type="ECO:0000313" key="8">
    <source>
        <dbReference type="Proteomes" id="UP000002640"/>
    </source>
</evidence>
<dbReference type="InParanoid" id="G5A4I3"/>
<feature type="compositionally biased region" description="Polar residues" evidence="5">
    <location>
        <begin position="252"/>
        <end position="262"/>
    </location>
</feature>
<proteinExistence type="inferred from homology"/>
<dbReference type="Pfam" id="PF08148">
    <property type="entry name" value="DSHCT"/>
    <property type="match status" value="1"/>
</dbReference>
<dbReference type="InterPro" id="IPR012961">
    <property type="entry name" value="Ski2/MTR4_C"/>
</dbReference>
<dbReference type="Pfam" id="PF16810">
    <property type="entry name" value="RXLR"/>
    <property type="match status" value="1"/>
</dbReference>
<dbReference type="EMBL" id="JH159159">
    <property type="protein sequence ID" value="EGZ09584.1"/>
    <property type="molecule type" value="Genomic_DNA"/>
</dbReference>
<protein>
    <recommendedName>
        <fullName evidence="6">ATP-dependent RNA helicase Ski2/MTR4 C-terminal domain-containing protein</fullName>
    </recommendedName>
</protein>
<feature type="compositionally biased region" description="Basic and acidic residues" evidence="5">
    <location>
        <begin position="266"/>
        <end position="283"/>
    </location>
</feature>
<evidence type="ECO:0000256" key="2">
    <source>
        <dbReference type="ARBA" id="ARBA00010400"/>
    </source>
</evidence>
<feature type="compositionally biased region" description="Low complexity" evidence="5">
    <location>
        <begin position="410"/>
        <end position="422"/>
    </location>
</feature>
<dbReference type="SMR" id="G5A4I3"/>
<comment type="similarity">
    <text evidence="2">Belongs to the RxLR effector family.</text>
</comment>